<name>A0A917AYQ9_HALAA</name>
<evidence type="ECO:0000256" key="3">
    <source>
        <dbReference type="SAM" id="Phobius"/>
    </source>
</evidence>
<keyword evidence="5" id="KW-1185">Reference proteome</keyword>
<evidence type="ECO:0000256" key="1">
    <source>
        <dbReference type="ARBA" id="ARBA00004241"/>
    </source>
</evidence>
<dbReference type="NCBIfam" id="TIGR02532">
    <property type="entry name" value="IV_pilin_GFxxxE"/>
    <property type="match status" value="1"/>
</dbReference>
<protein>
    <submittedName>
        <fullName evidence="4">Uncharacterized protein</fullName>
    </submittedName>
</protein>
<proteinExistence type="predicted"/>
<dbReference type="InterPro" id="IPR045584">
    <property type="entry name" value="Pilin-like"/>
</dbReference>
<accession>A0A917AYQ9</accession>
<feature type="transmembrane region" description="Helical" evidence="3">
    <location>
        <begin position="16"/>
        <end position="36"/>
    </location>
</feature>
<reference evidence="4" key="2">
    <citation type="submission" date="2020-09" db="EMBL/GenBank/DDBJ databases">
        <authorList>
            <person name="Sun Q."/>
            <person name="Zhou Y."/>
        </authorList>
    </citation>
    <scope>NUCLEOTIDE SEQUENCE</scope>
    <source>
        <strain evidence="4">CGMCC 1.12153</strain>
    </source>
</reference>
<dbReference type="Pfam" id="PF07963">
    <property type="entry name" value="N_methyl"/>
    <property type="match status" value="1"/>
</dbReference>
<dbReference type="InterPro" id="IPR012902">
    <property type="entry name" value="N_methyl_site"/>
</dbReference>
<dbReference type="InterPro" id="IPR016785">
    <property type="entry name" value="ComGD"/>
</dbReference>
<dbReference type="PROSITE" id="PS00409">
    <property type="entry name" value="PROKAR_NTER_METHYL"/>
    <property type="match status" value="1"/>
</dbReference>
<dbReference type="GO" id="GO:0030420">
    <property type="term" value="P:establishment of competence for transformation"/>
    <property type="evidence" value="ECO:0007669"/>
    <property type="project" value="UniProtKB-KW"/>
</dbReference>
<keyword evidence="3" id="KW-0472">Membrane</keyword>
<reference evidence="4" key="1">
    <citation type="journal article" date="2014" name="Int. J. Syst. Evol. Microbiol.">
        <title>Complete genome sequence of Corynebacterium casei LMG S-19264T (=DSM 44701T), isolated from a smear-ripened cheese.</title>
        <authorList>
            <consortium name="US DOE Joint Genome Institute (JGI-PGF)"/>
            <person name="Walter F."/>
            <person name="Albersmeier A."/>
            <person name="Kalinowski J."/>
            <person name="Ruckert C."/>
        </authorList>
    </citation>
    <scope>NUCLEOTIDE SEQUENCE</scope>
    <source>
        <strain evidence="4">CGMCC 1.12153</strain>
    </source>
</reference>
<dbReference type="GO" id="GO:0009986">
    <property type="term" value="C:cell surface"/>
    <property type="evidence" value="ECO:0007669"/>
    <property type="project" value="UniProtKB-SubCell"/>
</dbReference>
<evidence type="ECO:0000313" key="5">
    <source>
        <dbReference type="Proteomes" id="UP000660110"/>
    </source>
</evidence>
<dbReference type="AlphaFoldDB" id="A0A917AYQ9"/>
<keyword evidence="3" id="KW-0812">Transmembrane</keyword>
<organism evidence="4 5">
    <name type="scientific">Halobacillus andaensis</name>
    <dbReference type="NCBI Taxonomy" id="1176239"/>
    <lineage>
        <taxon>Bacteria</taxon>
        <taxon>Bacillati</taxon>
        <taxon>Bacillota</taxon>
        <taxon>Bacilli</taxon>
        <taxon>Bacillales</taxon>
        <taxon>Bacillaceae</taxon>
        <taxon>Halobacillus</taxon>
    </lineage>
</organism>
<dbReference type="NCBIfam" id="NF040982">
    <property type="entry name" value="ComGD"/>
    <property type="match status" value="1"/>
</dbReference>
<gene>
    <name evidence="4" type="ORF">GCM10010954_03180</name>
</gene>
<evidence type="ECO:0000313" key="4">
    <source>
        <dbReference type="EMBL" id="GGF08087.1"/>
    </source>
</evidence>
<dbReference type="SUPFAM" id="SSF54523">
    <property type="entry name" value="Pili subunits"/>
    <property type="match status" value="1"/>
</dbReference>
<dbReference type="Proteomes" id="UP000660110">
    <property type="component" value="Unassembled WGS sequence"/>
</dbReference>
<comment type="caution">
    <text evidence="4">The sequence shown here is derived from an EMBL/GenBank/DDBJ whole genome shotgun (WGS) entry which is preliminary data.</text>
</comment>
<dbReference type="RefSeq" id="WP_188375709.1">
    <property type="nucleotide sequence ID" value="NZ_BMEL01000001.1"/>
</dbReference>
<keyword evidence="3" id="KW-1133">Transmembrane helix</keyword>
<evidence type="ECO:0000256" key="2">
    <source>
        <dbReference type="ARBA" id="ARBA00023287"/>
    </source>
</evidence>
<dbReference type="PIRSF" id="PIRSF021292">
    <property type="entry name" value="Competence_ComGD"/>
    <property type="match status" value="1"/>
</dbReference>
<keyword evidence="2" id="KW-0178">Competence</keyword>
<dbReference type="EMBL" id="BMEL01000001">
    <property type="protein sequence ID" value="GGF08087.1"/>
    <property type="molecule type" value="Genomic_DNA"/>
</dbReference>
<sequence>MILRVEKLIALDHQKGYTLIEVILVLTAFTLLLLLFTPLQQRTVSKLETEHYLEQFEEDMLLAQQLTMADHPNYWIMVRPVQNDYYLYDYQNKETVYHRKFPHDWEVSLQSLTSPIRFNSSGTMQSPGTMTLKTGYTNYKITFPFGKSRVRIDEQ</sequence>
<comment type="subcellular location">
    <subcellularLocation>
        <location evidence="1">Cell surface</location>
    </subcellularLocation>
</comment>